<evidence type="ECO:0000313" key="4">
    <source>
        <dbReference type="Proteomes" id="UP000735874"/>
    </source>
</evidence>
<dbReference type="VEuPathDB" id="FungiDB:PC110_g8585"/>
<feature type="region of interest" description="Disordered" evidence="1">
    <location>
        <begin position="1"/>
        <end position="23"/>
    </location>
</feature>
<comment type="caution">
    <text evidence="2">The sequence shown here is derived from an EMBL/GenBank/DDBJ whole genome shotgun (WGS) entry which is preliminary data.</text>
</comment>
<dbReference type="Proteomes" id="UP000735874">
    <property type="component" value="Unassembled WGS sequence"/>
</dbReference>
<accession>A0A8T0Z5X3</accession>
<dbReference type="EMBL" id="RCMG01000286">
    <property type="protein sequence ID" value="KAG2857541.1"/>
    <property type="molecule type" value="Genomic_DNA"/>
</dbReference>
<sequence length="241" mass="27064">MPQREGRPRTSGTGRKKPKHNRCSFSNRHKLEVAKHFFSGGDMKHTMQTFCPFLSGDAKDQRRKLVYKWWYMISVLEERCQSTAVADMNCKITRDLQVLLSLNHRSDLHYVHGYVRAGTSSVSTIKNSFRRAHILAPLPAREQQQEEPRLPDSGSLEAKVKRRVSLGTQSEAGILADKIPKAKINQILPSGLTIRGLKKESKGRAGSRCTQHLSFTDAFAPNLAANLLMDTGAYDNAILAY</sequence>
<reference evidence="2" key="1">
    <citation type="submission" date="2018-10" db="EMBL/GenBank/DDBJ databases">
        <title>Effector identification in a new, highly contiguous assembly of the strawberry crown rot pathogen Phytophthora cactorum.</title>
        <authorList>
            <person name="Armitage A.D."/>
            <person name="Nellist C.F."/>
            <person name="Bates H."/>
            <person name="Vickerstaff R.J."/>
            <person name="Harrison R.J."/>
        </authorList>
    </citation>
    <scope>NUCLEOTIDE SEQUENCE</scope>
    <source>
        <strain evidence="2">15-7</strain>
        <strain evidence="3">4032</strain>
    </source>
</reference>
<proteinExistence type="predicted"/>
<evidence type="ECO:0000256" key="1">
    <source>
        <dbReference type="SAM" id="MobiDB-lite"/>
    </source>
</evidence>
<name>A0A8T0Z5X3_9STRA</name>
<dbReference type="EMBL" id="RCMI01000241">
    <property type="protein sequence ID" value="KAG2923269.1"/>
    <property type="molecule type" value="Genomic_DNA"/>
</dbReference>
<evidence type="ECO:0000313" key="2">
    <source>
        <dbReference type="EMBL" id="KAG2857541.1"/>
    </source>
</evidence>
<protein>
    <submittedName>
        <fullName evidence="2">Uncharacterized protein</fullName>
    </submittedName>
</protein>
<dbReference type="AlphaFoldDB" id="A0A8T0Z5X3"/>
<dbReference type="Proteomes" id="UP000774804">
    <property type="component" value="Unassembled WGS sequence"/>
</dbReference>
<organism evidence="2 4">
    <name type="scientific">Phytophthora cactorum</name>
    <dbReference type="NCBI Taxonomy" id="29920"/>
    <lineage>
        <taxon>Eukaryota</taxon>
        <taxon>Sar</taxon>
        <taxon>Stramenopiles</taxon>
        <taxon>Oomycota</taxon>
        <taxon>Peronosporomycetes</taxon>
        <taxon>Peronosporales</taxon>
        <taxon>Peronosporaceae</taxon>
        <taxon>Phytophthora</taxon>
    </lineage>
</organism>
<gene>
    <name evidence="2" type="ORF">PC113_g10598</name>
    <name evidence="3" type="ORF">PC115_g9006</name>
</gene>
<evidence type="ECO:0000313" key="3">
    <source>
        <dbReference type="EMBL" id="KAG2923269.1"/>
    </source>
</evidence>